<dbReference type="RefSeq" id="WP_136355420.1">
    <property type="nucleotide sequence ID" value="NZ_CP046266.1"/>
</dbReference>
<organism evidence="1 2">
    <name type="scientific">Metabacillus sediminilitoris</name>
    <dbReference type="NCBI Taxonomy" id="2567941"/>
    <lineage>
        <taxon>Bacteria</taxon>
        <taxon>Bacillati</taxon>
        <taxon>Bacillota</taxon>
        <taxon>Bacilli</taxon>
        <taxon>Bacillales</taxon>
        <taxon>Bacillaceae</taxon>
        <taxon>Metabacillus</taxon>
    </lineage>
</organism>
<evidence type="ECO:0000313" key="1">
    <source>
        <dbReference type="EMBL" id="THF78558.1"/>
    </source>
</evidence>
<comment type="caution">
    <text evidence="1">The sequence shown here is derived from an EMBL/GenBank/DDBJ whole genome shotgun (WGS) entry which is preliminary data.</text>
</comment>
<dbReference type="AlphaFoldDB" id="A0A4S4BZB6"/>
<name>A0A4S4BZB6_9BACI</name>
<keyword evidence="2" id="KW-1185">Reference proteome</keyword>
<evidence type="ECO:0000313" key="2">
    <source>
        <dbReference type="Proteomes" id="UP000310334"/>
    </source>
</evidence>
<dbReference type="Proteomes" id="UP000310334">
    <property type="component" value="Unassembled WGS sequence"/>
</dbReference>
<dbReference type="OrthoDB" id="2356617at2"/>
<evidence type="ECO:0008006" key="3">
    <source>
        <dbReference type="Google" id="ProtNLM"/>
    </source>
</evidence>
<gene>
    <name evidence="1" type="ORF">E6W99_15410</name>
</gene>
<reference evidence="1 2" key="1">
    <citation type="submission" date="2019-04" db="EMBL/GenBank/DDBJ databases">
        <title>Bacillus sediminilitoris sp. nov., isolated from a tidal flat sediment on the East China Sea.</title>
        <authorList>
            <person name="Wei Y."/>
            <person name="Mao H."/>
            <person name="Fang J."/>
        </authorList>
    </citation>
    <scope>NUCLEOTIDE SEQUENCE [LARGE SCALE GENOMIC DNA]</scope>
    <source>
        <strain evidence="1 2">DSL-17</strain>
    </source>
</reference>
<sequence>MVKYLGLHESLETLELLAFKTVCLTKATTMSKLVQDEELGTILSNDMESGAQNIQLLQTFITKREENN</sequence>
<accession>A0A4S4BZB6</accession>
<dbReference type="EMBL" id="SSNT01000011">
    <property type="protein sequence ID" value="THF78558.1"/>
    <property type="molecule type" value="Genomic_DNA"/>
</dbReference>
<protein>
    <recommendedName>
        <fullName evidence="3">Spore coat protein</fullName>
    </recommendedName>
</protein>
<proteinExistence type="predicted"/>